<evidence type="ECO:0000256" key="1">
    <source>
        <dbReference type="SAM" id="MobiDB-lite"/>
    </source>
</evidence>
<dbReference type="EMBL" id="GL732558">
    <property type="protein sequence ID" value="EFX78342.1"/>
    <property type="molecule type" value="Genomic_DNA"/>
</dbReference>
<dbReference type="AlphaFoldDB" id="E9GQG4"/>
<dbReference type="KEGG" id="dpx:DAPPUDRAFT_246420"/>
<dbReference type="KEGG" id="dpx:DAPPUDRAFT_246433"/>
<accession>E9GQG4</accession>
<evidence type="ECO:0000313" key="3">
    <source>
        <dbReference type="EMBL" id="EFX78342.1"/>
    </source>
</evidence>
<feature type="region of interest" description="Disordered" evidence="1">
    <location>
        <begin position="23"/>
        <end position="53"/>
    </location>
</feature>
<reference evidence="3 4" key="1">
    <citation type="journal article" date="2011" name="Science">
        <title>The ecoresponsive genome of Daphnia pulex.</title>
        <authorList>
            <person name="Colbourne J.K."/>
            <person name="Pfrender M.E."/>
            <person name="Gilbert D."/>
            <person name="Thomas W.K."/>
            <person name="Tucker A."/>
            <person name="Oakley T.H."/>
            <person name="Tokishita S."/>
            <person name="Aerts A."/>
            <person name="Arnold G.J."/>
            <person name="Basu M.K."/>
            <person name="Bauer D.J."/>
            <person name="Caceres C.E."/>
            <person name="Carmel L."/>
            <person name="Casola C."/>
            <person name="Choi J.H."/>
            <person name="Detter J.C."/>
            <person name="Dong Q."/>
            <person name="Dusheyko S."/>
            <person name="Eads B.D."/>
            <person name="Frohlich T."/>
            <person name="Geiler-Samerotte K.A."/>
            <person name="Gerlach D."/>
            <person name="Hatcher P."/>
            <person name="Jogdeo S."/>
            <person name="Krijgsveld J."/>
            <person name="Kriventseva E.V."/>
            <person name="Kultz D."/>
            <person name="Laforsch C."/>
            <person name="Lindquist E."/>
            <person name="Lopez J."/>
            <person name="Manak J.R."/>
            <person name="Muller J."/>
            <person name="Pangilinan J."/>
            <person name="Patwardhan R.P."/>
            <person name="Pitluck S."/>
            <person name="Pritham E.J."/>
            <person name="Rechtsteiner A."/>
            <person name="Rho M."/>
            <person name="Rogozin I.B."/>
            <person name="Sakarya O."/>
            <person name="Salamov A."/>
            <person name="Schaack S."/>
            <person name="Shapiro H."/>
            <person name="Shiga Y."/>
            <person name="Skalitzky C."/>
            <person name="Smith Z."/>
            <person name="Souvorov A."/>
            <person name="Sung W."/>
            <person name="Tang Z."/>
            <person name="Tsuchiya D."/>
            <person name="Tu H."/>
            <person name="Vos H."/>
            <person name="Wang M."/>
            <person name="Wolf Y.I."/>
            <person name="Yamagata H."/>
            <person name="Yamada T."/>
            <person name="Ye Y."/>
            <person name="Shaw J.R."/>
            <person name="Andrews J."/>
            <person name="Crease T.J."/>
            <person name="Tang H."/>
            <person name="Lucas S.M."/>
            <person name="Robertson H.M."/>
            <person name="Bork P."/>
            <person name="Koonin E.V."/>
            <person name="Zdobnov E.M."/>
            <person name="Grigoriev I.V."/>
            <person name="Lynch M."/>
            <person name="Boore J.L."/>
        </authorList>
    </citation>
    <scope>NUCLEOTIDE SEQUENCE [LARGE SCALE GENOMIC DNA]</scope>
</reference>
<feature type="compositionally biased region" description="Basic and acidic residues" evidence="1">
    <location>
        <begin position="27"/>
        <end position="53"/>
    </location>
</feature>
<dbReference type="Proteomes" id="UP000000305">
    <property type="component" value="Unassembled WGS sequence"/>
</dbReference>
<dbReference type="HOGENOM" id="CLU_3070799_0_0_1"/>
<organism evidence="3 4">
    <name type="scientific">Daphnia pulex</name>
    <name type="common">Water flea</name>
    <dbReference type="NCBI Taxonomy" id="6669"/>
    <lineage>
        <taxon>Eukaryota</taxon>
        <taxon>Metazoa</taxon>
        <taxon>Ecdysozoa</taxon>
        <taxon>Arthropoda</taxon>
        <taxon>Crustacea</taxon>
        <taxon>Branchiopoda</taxon>
        <taxon>Diplostraca</taxon>
        <taxon>Cladocera</taxon>
        <taxon>Anomopoda</taxon>
        <taxon>Daphniidae</taxon>
        <taxon>Daphnia</taxon>
    </lineage>
</organism>
<gene>
    <name evidence="3" type="ORF">DAPPUDRAFT_246420</name>
    <name evidence="2" type="ORF">DAPPUDRAFT_246433</name>
</gene>
<proteinExistence type="predicted"/>
<evidence type="ECO:0000313" key="2">
    <source>
        <dbReference type="EMBL" id="EFX78335.1"/>
    </source>
</evidence>
<sequence length="53" mass="6359">MKVNCLLPEVLRFQMPHLQIMEVGPTGKREEGRPREYTRPRTNVHEDIRSKER</sequence>
<evidence type="ECO:0000313" key="4">
    <source>
        <dbReference type="Proteomes" id="UP000000305"/>
    </source>
</evidence>
<dbReference type="EMBL" id="GL732558">
    <property type="protein sequence ID" value="EFX78335.1"/>
    <property type="molecule type" value="Genomic_DNA"/>
</dbReference>
<name>E9GQG4_DAPPU</name>
<protein>
    <submittedName>
        <fullName evidence="3">Uncharacterized protein</fullName>
    </submittedName>
</protein>
<keyword evidence="4" id="KW-1185">Reference proteome</keyword>